<dbReference type="GO" id="GO:0006796">
    <property type="term" value="P:phosphate-containing compound metabolic process"/>
    <property type="evidence" value="ECO:0007669"/>
    <property type="project" value="InterPro"/>
</dbReference>
<gene>
    <name evidence="7" type="ORF">BCR42DRAFT_391795</name>
</gene>
<evidence type="ECO:0000256" key="2">
    <source>
        <dbReference type="ARBA" id="ARBA00006220"/>
    </source>
</evidence>
<dbReference type="OrthoDB" id="1608002at2759"/>
<evidence type="ECO:0000256" key="1">
    <source>
        <dbReference type="ARBA" id="ARBA00001946"/>
    </source>
</evidence>
<dbReference type="InterPro" id="IPR008162">
    <property type="entry name" value="Pyrophosphatase"/>
</dbReference>
<dbReference type="GO" id="GO:0004427">
    <property type="term" value="F:inorganic diphosphate phosphatase activity"/>
    <property type="evidence" value="ECO:0007669"/>
    <property type="project" value="UniProtKB-EC"/>
</dbReference>
<evidence type="ECO:0000313" key="7">
    <source>
        <dbReference type="EMBL" id="ORZ16978.1"/>
    </source>
</evidence>
<evidence type="ECO:0000313" key="8">
    <source>
        <dbReference type="Proteomes" id="UP000193560"/>
    </source>
</evidence>
<dbReference type="InterPro" id="IPR036649">
    <property type="entry name" value="Pyrophosphatase_sf"/>
</dbReference>
<dbReference type="Proteomes" id="UP000193560">
    <property type="component" value="Unassembled WGS sequence"/>
</dbReference>
<comment type="cofactor">
    <cofactor evidence="1">
        <name>Mg(2+)</name>
        <dbReference type="ChEBI" id="CHEBI:18420"/>
    </cofactor>
</comment>
<comment type="similarity">
    <text evidence="2">Belongs to the PPase family.</text>
</comment>
<dbReference type="AlphaFoldDB" id="A0A1X2II09"/>
<evidence type="ECO:0000256" key="6">
    <source>
        <dbReference type="ARBA" id="ARBA00022842"/>
    </source>
</evidence>
<dbReference type="SUPFAM" id="SSF50324">
    <property type="entry name" value="Inorganic pyrophosphatase"/>
    <property type="match status" value="1"/>
</dbReference>
<comment type="caution">
    <text evidence="7">The sequence shown here is derived from an EMBL/GenBank/DDBJ whole genome shotgun (WGS) entry which is preliminary data.</text>
</comment>
<evidence type="ECO:0000256" key="4">
    <source>
        <dbReference type="ARBA" id="ARBA00022723"/>
    </source>
</evidence>
<evidence type="ECO:0000256" key="3">
    <source>
        <dbReference type="ARBA" id="ARBA00012146"/>
    </source>
</evidence>
<dbReference type="EC" id="3.6.1.1" evidence="3"/>
<keyword evidence="4" id="KW-0479">Metal-binding</keyword>
<keyword evidence="5" id="KW-0378">Hydrolase</keyword>
<organism evidence="7 8">
    <name type="scientific">Absidia repens</name>
    <dbReference type="NCBI Taxonomy" id="90262"/>
    <lineage>
        <taxon>Eukaryota</taxon>
        <taxon>Fungi</taxon>
        <taxon>Fungi incertae sedis</taxon>
        <taxon>Mucoromycota</taxon>
        <taxon>Mucoromycotina</taxon>
        <taxon>Mucoromycetes</taxon>
        <taxon>Mucorales</taxon>
        <taxon>Cunninghamellaceae</taxon>
        <taxon>Absidia</taxon>
    </lineage>
</organism>
<dbReference type="Gene3D" id="3.90.80.10">
    <property type="entry name" value="Inorganic pyrophosphatase"/>
    <property type="match status" value="1"/>
</dbReference>
<name>A0A1X2II09_9FUNG</name>
<dbReference type="PROSITE" id="PS00387">
    <property type="entry name" value="PPASE"/>
    <property type="match status" value="1"/>
</dbReference>
<protein>
    <recommendedName>
        <fullName evidence="3">inorganic diphosphatase</fullName>
        <ecNumber evidence="3">3.6.1.1</ecNumber>
    </recommendedName>
</protein>
<dbReference type="PANTHER" id="PTHR10286">
    <property type="entry name" value="INORGANIC PYROPHOSPHATASE"/>
    <property type="match status" value="1"/>
</dbReference>
<dbReference type="Pfam" id="PF00719">
    <property type="entry name" value="Pyrophosphatase"/>
    <property type="match status" value="1"/>
</dbReference>
<keyword evidence="6" id="KW-0460">Magnesium</keyword>
<dbReference type="GO" id="GO:0005737">
    <property type="term" value="C:cytoplasm"/>
    <property type="evidence" value="ECO:0007669"/>
    <property type="project" value="InterPro"/>
</dbReference>
<proteinExistence type="inferred from homology"/>
<keyword evidence="8" id="KW-1185">Reference proteome</keyword>
<reference evidence="7 8" key="1">
    <citation type="submission" date="2016-07" db="EMBL/GenBank/DDBJ databases">
        <title>Pervasive Adenine N6-methylation of Active Genes in Fungi.</title>
        <authorList>
            <consortium name="DOE Joint Genome Institute"/>
            <person name="Mondo S.J."/>
            <person name="Dannebaum R.O."/>
            <person name="Kuo R.C."/>
            <person name="Labutti K."/>
            <person name="Haridas S."/>
            <person name="Kuo A."/>
            <person name="Salamov A."/>
            <person name="Ahrendt S.R."/>
            <person name="Lipzen A."/>
            <person name="Sullivan W."/>
            <person name="Andreopoulos W.B."/>
            <person name="Clum A."/>
            <person name="Lindquist E."/>
            <person name="Daum C."/>
            <person name="Ramamoorthy G.K."/>
            <person name="Gryganskyi A."/>
            <person name="Culley D."/>
            <person name="Magnuson J.K."/>
            <person name="James T.Y."/>
            <person name="O'Malley M.A."/>
            <person name="Stajich J.E."/>
            <person name="Spatafora J.W."/>
            <person name="Visel A."/>
            <person name="Grigoriev I.V."/>
        </authorList>
    </citation>
    <scope>NUCLEOTIDE SEQUENCE [LARGE SCALE GENOMIC DNA]</scope>
    <source>
        <strain evidence="7 8">NRRL 1336</strain>
    </source>
</reference>
<sequence>MADYQTRQVGALSTLDSRLFYENNGVPVSPFHDFSLFANEEKTVLNMVVEIPRCKILRRVRFGLSENCFQGYIWKYGAFPQTWEDPNHIHAETKAKGDNDPIDVLETGEQVATAGQIKQVKNIGIMTLLDEGETDWKVLAIDVNESLAPKLNDIEDVEKHLPRLVRAITEWFRRYKIPDSKPENVFAFSGEAKNKIDSIIFRFKKISSFDDIDLYRNMPLKLFWKRTNVNVQAVDSPYKVEFDDEAAINVPAASVITIHG</sequence>
<dbReference type="GO" id="GO:0000287">
    <property type="term" value="F:magnesium ion binding"/>
    <property type="evidence" value="ECO:0007669"/>
    <property type="project" value="InterPro"/>
</dbReference>
<dbReference type="STRING" id="90262.A0A1X2II09"/>
<accession>A0A1X2II09</accession>
<evidence type="ECO:0000256" key="5">
    <source>
        <dbReference type="ARBA" id="ARBA00022801"/>
    </source>
</evidence>
<dbReference type="EMBL" id="MCGE01000010">
    <property type="protein sequence ID" value="ORZ16978.1"/>
    <property type="molecule type" value="Genomic_DNA"/>
</dbReference>